<organism evidence="6">
    <name type="scientific">Escherichia coli</name>
    <dbReference type="NCBI Taxonomy" id="562"/>
    <lineage>
        <taxon>Bacteria</taxon>
        <taxon>Pseudomonadati</taxon>
        <taxon>Pseudomonadota</taxon>
        <taxon>Gammaproteobacteria</taxon>
        <taxon>Enterobacterales</taxon>
        <taxon>Enterobacteriaceae</taxon>
        <taxon>Escherichia</taxon>
    </lineage>
</organism>
<protein>
    <submittedName>
        <fullName evidence="6">Core-2/I-branching enzyme</fullName>
    </submittedName>
</protein>
<dbReference type="RefSeq" id="WP_000782890.1">
    <property type="nucleotide sequence ID" value="NZ_CAXHYQ010000001.1"/>
</dbReference>
<evidence type="ECO:0000256" key="1">
    <source>
        <dbReference type="ARBA" id="ARBA00004606"/>
    </source>
</evidence>
<sequence length="277" mass="32955">MKMKTAVLIQAHKNENYIRELALNNPSVRFYVHMDAKYPNKIQWIKNECIDNIYLIENPVSVYWGGSSQIFATLLLMKKAYSDKRNKFFHLVSSECVPLKSFVEIENEWSMNENCQFIESHRDKNNEWRLKVRVPHSNTKYLRTFLGRCANKLFKVTTFLWDSVGLNPENYFFGSQWFSVTRNFVEQVIDEDNEDFFKTFHNITCADEHAFAIFARTKYSNPNDIQDNNKRFIKFLGKSSPEYLSLDQVGQIKNLNSYWFCRKVRCNDLLKIIRQEK</sequence>
<reference evidence="6" key="1">
    <citation type="journal article" date="2016" name="PLoS ONE">
        <title>Comparison of O-Antigen Gene Clusters of All O-Serogroups of Escherichia coli and Proposal for Adopting a New Nomenclature for O-Typing.</title>
        <authorList>
            <person name="DebRoy C."/>
            <person name="Fratamico P.M."/>
            <person name="Yan X."/>
            <person name="Baranzoni G."/>
            <person name="Liu Y."/>
            <person name="Needleman D.S."/>
            <person name="Tebbs R."/>
            <person name="O'Connell C.D."/>
            <person name="Allred A."/>
            <person name="Swimley M."/>
            <person name="Mwangi M."/>
            <person name="Kapur V."/>
            <person name="Raygoza Garay J.A."/>
            <person name="Roberts E.L."/>
            <person name="Katani R."/>
        </authorList>
    </citation>
    <scope>NUCLEOTIDE SEQUENCE</scope>
    <source>
        <strain evidence="6">4370-53</strain>
    </source>
</reference>
<dbReference type="PATRIC" id="fig|562.7434.peg.2515"/>
<evidence type="ECO:0000313" key="6">
    <source>
        <dbReference type="EMBL" id="AIG62406.1"/>
    </source>
</evidence>
<evidence type="ECO:0000256" key="4">
    <source>
        <dbReference type="ARBA" id="ARBA00023136"/>
    </source>
</evidence>
<dbReference type="InterPro" id="IPR044174">
    <property type="entry name" value="BC10-like"/>
</dbReference>
<evidence type="ECO:0000256" key="5">
    <source>
        <dbReference type="ARBA" id="ARBA00023180"/>
    </source>
</evidence>
<accession>A0A0B4N3D3</accession>
<keyword evidence="5" id="KW-0325">Glycoprotein</keyword>
<evidence type="ECO:0000256" key="3">
    <source>
        <dbReference type="ARBA" id="ARBA00022679"/>
    </source>
</evidence>
<keyword evidence="3" id="KW-0808">Transferase</keyword>
<dbReference type="GO" id="GO:0016757">
    <property type="term" value="F:glycosyltransferase activity"/>
    <property type="evidence" value="ECO:0007669"/>
    <property type="project" value="UniProtKB-KW"/>
</dbReference>
<dbReference type="EMBL" id="KJ755545">
    <property type="protein sequence ID" value="AIG62406.1"/>
    <property type="molecule type" value="Genomic_DNA"/>
</dbReference>
<comment type="subcellular location">
    <subcellularLocation>
        <location evidence="1">Membrane</location>
        <topology evidence="1">Single-pass type II membrane protein</topology>
    </subcellularLocation>
</comment>
<dbReference type="PANTHER" id="PTHR31042:SF150">
    <property type="entry name" value="OS06G0661900 PROTEIN"/>
    <property type="match status" value="1"/>
</dbReference>
<dbReference type="PANTHER" id="PTHR31042">
    <property type="entry name" value="CORE-2/I-BRANCHING BETA-1,6-N-ACETYLGLUCOSAMINYLTRANSFERASE FAMILY PROTEIN-RELATED"/>
    <property type="match status" value="1"/>
</dbReference>
<proteinExistence type="predicted"/>
<keyword evidence="2" id="KW-0328">Glycosyltransferase</keyword>
<keyword evidence="4" id="KW-0472">Membrane</keyword>
<name>A0A0B4N3D3_ECOLX</name>
<dbReference type="InterPro" id="IPR003406">
    <property type="entry name" value="Glyco_trans_14"/>
</dbReference>
<dbReference type="Pfam" id="PF02485">
    <property type="entry name" value="Branch"/>
    <property type="match status" value="1"/>
</dbReference>
<dbReference type="GO" id="GO:0016020">
    <property type="term" value="C:membrane"/>
    <property type="evidence" value="ECO:0007669"/>
    <property type="project" value="UniProtKB-SubCell"/>
</dbReference>
<evidence type="ECO:0000256" key="2">
    <source>
        <dbReference type="ARBA" id="ARBA00022676"/>
    </source>
</evidence>
<dbReference type="AlphaFoldDB" id="A0A0B4N3D3"/>